<accession>A0A1S8KNA4</accession>
<dbReference type="InterPro" id="IPR029016">
    <property type="entry name" value="GAF-like_dom_sf"/>
</dbReference>
<evidence type="ECO:0000313" key="3">
    <source>
        <dbReference type="EMBL" id="OOL81186.1"/>
    </source>
</evidence>
<comment type="similarity">
    <text evidence="1">Belongs to the free Met sulfoxide reductase family.</text>
</comment>
<dbReference type="PROSITE" id="PS01320">
    <property type="entry name" value="UPF0067"/>
    <property type="match status" value="1"/>
</dbReference>
<comment type="caution">
    <text evidence="3">The sequence shown here is derived from an EMBL/GenBank/DDBJ whole genome shotgun (WGS) entry which is preliminary data.</text>
</comment>
<name>A0A1S8KNA4_9LACT</name>
<dbReference type="SUPFAM" id="SSF55781">
    <property type="entry name" value="GAF domain-like"/>
    <property type="match status" value="1"/>
</dbReference>
<dbReference type="AlphaFoldDB" id="A0A1S8KNA4"/>
<evidence type="ECO:0000313" key="4">
    <source>
        <dbReference type="Proteomes" id="UP000190409"/>
    </source>
</evidence>
<keyword evidence="3" id="KW-0808">Transferase</keyword>
<gene>
    <name evidence="3" type="ORF">BWX42_04995</name>
</gene>
<dbReference type="Gene3D" id="3.30.450.40">
    <property type="match status" value="1"/>
</dbReference>
<dbReference type="InterPro" id="IPR051330">
    <property type="entry name" value="Phosphatase_reg/MetRdx"/>
</dbReference>
<dbReference type="GO" id="GO:0005829">
    <property type="term" value="C:cytosol"/>
    <property type="evidence" value="ECO:0007669"/>
    <property type="project" value="TreeGrafter"/>
</dbReference>
<feature type="domain" description="GAF" evidence="2">
    <location>
        <begin position="18"/>
        <end position="146"/>
    </location>
</feature>
<dbReference type="GO" id="GO:0033745">
    <property type="term" value="F:L-methionine-(R)-S-oxide reductase activity"/>
    <property type="evidence" value="ECO:0007669"/>
    <property type="project" value="TreeGrafter"/>
</dbReference>
<dbReference type="Pfam" id="PF01590">
    <property type="entry name" value="GAF"/>
    <property type="match status" value="1"/>
</dbReference>
<evidence type="ECO:0000256" key="1">
    <source>
        <dbReference type="ARBA" id="ARBA00038454"/>
    </source>
</evidence>
<sequence length="148" mass="16281">MNTLLVKQLRALIQDESNLIANLSNVSALLNAHFDQINWVGFYLWDDQDQELVLGPFQGKVACNRIPMGRGVCGSTLQQQQTLIVPDVHAFAGHIACDSASRSEIVVPIIIDGHPFGVLDIDAPVTNRFTTEDQALLEACIDELKKVI</sequence>
<protein>
    <submittedName>
        <fullName evidence="3">Histidine kinase</fullName>
    </submittedName>
</protein>
<keyword evidence="3" id="KW-0418">Kinase</keyword>
<dbReference type="GO" id="GO:0016301">
    <property type="term" value="F:kinase activity"/>
    <property type="evidence" value="ECO:0007669"/>
    <property type="project" value="UniProtKB-KW"/>
</dbReference>
<dbReference type="Proteomes" id="UP000190409">
    <property type="component" value="Unassembled WGS sequence"/>
</dbReference>
<evidence type="ECO:0000259" key="2">
    <source>
        <dbReference type="SMART" id="SM00065"/>
    </source>
</evidence>
<dbReference type="FunFam" id="3.30.450.40:FF:000008">
    <property type="entry name" value="GAF domain-containing proteins"/>
    <property type="match status" value="1"/>
</dbReference>
<reference evidence="3 4" key="1">
    <citation type="submission" date="2017-01" db="EMBL/GenBank/DDBJ databases">
        <title>Complete Genome Sequence of Dolosigranulum pigrum isolated from a Patient with interstitial lung disease.</title>
        <authorList>
            <person name="Mukhopadhyay R."/>
            <person name="Joaquin J."/>
            <person name="Hogue R."/>
            <person name="Fitzgerald S."/>
            <person name="Jospin G."/>
            <person name="Eisen J.A."/>
            <person name="Chaturvedi V."/>
        </authorList>
    </citation>
    <scope>NUCLEOTIDE SEQUENCE [LARGE SCALE GENOMIC DNA]</scope>
    <source>
        <strain evidence="3 4">15S00348</strain>
    </source>
</reference>
<organism evidence="3 4">
    <name type="scientific">Dolosigranulum pigrum</name>
    <dbReference type="NCBI Taxonomy" id="29394"/>
    <lineage>
        <taxon>Bacteria</taxon>
        <taxon>Bacillati</taxon>
        <taxon>Bacillota</taxon>
        <taxon>Bacilli</taxon>
        <taxon>Lactobacillales</taxon>
        <taxon>Carnobacteriaceae</taxon>
        <taxon>Dolosigranulum</taxon>
    </lineage>
</organism>
<dbReference type="InterPro" id="IPR000614">
    <property type="entry name" value="FRMsr_CS"/>
</dbReference>
<dbReference type="PANTHER" id="PTHR21021:SF15">
    <property type="entry name" value="FREE METHIONINE-R-SULFOXIDE REDUCTASE"/>
    <property type="match status" value="1"/>
</dbReference>
<proteinExistence type="inferred from homology"/>
<dbReference type="EMBL" id="MUYF01000003">
    <property type="protein sequence ID" value="OOL81186.1"/>
    <property type="molecule type" value="Genomic_DNA"/>
</dbReference>
<dbReference type="SMART" id="SM00065">
    <property type="entry name" value="GAF"/>
    <property type="match status" value="1"/>
</dbReference>
<dbReference type="InterPro" id="IPR003018">
    <property type="entry name" value="GAF"/>
</dbReference>
<dbReference type="PANTHER" id="PTHR21021">
    <property type="entry name" value="GAF/PUTATIVE CYTOSKELETAL PROTEIN"/>
    <property type="match status" value="1"/>
</dbReference>